<evidence type="ECO:0000313" key="1">
    <source>
        <dbReference type="EMBL" id="ABS48761.1"/>
    </source>
</evidence>
<name>A0A0U1R0U1_YERP3</name>
<dbReference type="Proteomes" id="UP000002412">
    <property type="component" value="Chromosome"/>
</dbReference>
<proteinExistence type="predicted"/>
<accession>A0A0U1R0U1</accession>
<protein>
    <submittedName>
        <fullName evidence="1">Uncharacterized protein</fullName>
    </submittedName>
</protein>
<gene>
    <name evidence="1" type="ordered locus">YpsIP31758_4134</name>
</gene>
<sequence>MRAGRNNRAFVRNSDFFIAIARSYEKFVEKTSNSVNRAAL</sequence>
<evidence type="ECO:0000313" key="2">
    <source>
        <dbReference type="Proteomes" id="UP000002412"/>
    </source>
</evidence>
<dbReference type="HOGENOM" id="CLU_3298962_0_0_6"/>
<organism evidence="1 2">
    <name type="scientific">Yersinia pseudotuberculosis serotype O:1b (strain IP 31758)</name>
    <dbReference type="NCBI Taxonomy" id="349747"/>
    <lineage>
        <taxon>Bacteria</taxon>
        <taxon>Pseudomonadati</taxon>
        <taxon>Pseudomonadota</taxon>
        <taxon>Gammaproteobacteria</taxon>
        <taxon>Enterobacterales</taxon>
        <taxon>Yersiniaceae</taxon>
        <taxon>Yersinia</taxon>
    </lineage>
</organism>
<dbReference type="AlphaFoldDB" id="A0A0U1R0U1"/>
<dbReference type="KEGG" id="ypi:YpsIP31758_4134"/>
<reference evidence="1 2" key="1">
    <citation type="journal article" date="2007" name="PLoS Genet.">
        <title>The complete genome sequence of Yersinia pseudotuberculosis IP31758, the causative agent of Far East scarlet-like fever.</title>
        <authorList>
            <person name="Eppinger M."/>
            <person name="Rosovitz M.J."/>
            <person name="Fricke W.F."/>
            <person name="Rasko D.A."/>
            <person name="Kokorina G."/>
            <person name="Fayolle C."/>
            <person name="Lindler L.E."/>
            <person name="Carniel E."/>
            <person name="Ravel J."/>
        </authorList>
    </citation>
    <scope>NUCLEOTIDE SEQUENCE [LARGE SCALE GENOMIC DNA]</scope>
    <source>
        <strain evidence="1 2">IP 31758</strain>
    </source>
</reference>
<dbReference type="EMBL" id="CP000720">
    <property type="protein sequence ID" value="ABS48761.1"/>
    <property type="molecule type" value="Genomic_DNA"/>
</dbReference>